<dbReference type="EMBL" id="BJMM01000047">
    <property type="protein sequence ID" value="GEB53315.1"/>
    <property type="molecule type" value="Genomic_DNA"/>
</dbReference>
<organism evidence="2 3">
    <name type="scientific">Streptomyces cacaoi</name>
    <dbReference type="NCBI Taxonomy" id="1898"/>
    <lineage>
        <taxon>Bacteria</taxon>
        <taxon>Bacillati</taxon>
        <taxon>Actinomycetota</taxon>
        <taxon>Actinomycetes</taxon>
        <taxon>Kitasatosporales</taxon>
        <taxon>Streptomycetaceae</taxon>
        <taxon>Streptomyces</taxon>
    </lineage>
</organism>
<evidence type="ECO:0000313" key="3">
    <source>
        <dbReference type="Proteomes" id="UP000319210"/>
    </source>
</evidence>
<dbReference type="Proteomes" id="UP000319210">
    <property type="component" value="Unassembled WGS sequence"/>
</dbReference>
<sequence>MRAADFRVGPQQARRALPPRGTAGLVVPGLVPRNVPGVRFPRAAREFRQGGRGPRVHRVRQVPPAILRGRGGECSVVSLPACAGTPESRHASGRCEACDNDIDGPHRSWHAHVP</sequence>
<evidence type="ECO:0000256" key="1">
    <source>
        <dbReference type="SAM" id="MobiDB-lite"/>
    </source>
</evidence>
<reference evidence="2 3" key="1">
    <citation type="submission" date="2019-06" db="EMBL/GenBank/DDBJ databases">
        <title>Whole genome shotgun sequence of Streptomyces cacaoi subsp. cacaoi NBRC 12748.</title>
        <authorList>
            <person name="Hosoyama A."/>
            <person name="Uohara A."/>
            <person name="Ohji S."/>
            <person name="Ichikawa N."/>
        </authorList>
    </citation>
    <scope>NUCLEOTIDE SEQUENCE [LARGE SCALE GENOMIC DNA]</scope>
    <source>
        <strain evidence="2 3">NBRC 12748</strain>
    </source>
</reference>
<keyword evidence="3" id="KW-1185">Reference proteome</keyword>
<feature type="region of interest" description="Disordered" evidence="1">
    <location>
        <begin position="83"/>
        <end position="114"/>
    </location>
</feature>
<proteinExistence type="predicted"/>
<dbReference type="AlphaFoldDB" id="A0A4Y3R6I5"/>
<comment type="caution">
    <text evidence="2">The sequence shown here is derived from an EMBL/GenBank/DDBJ whole genome shotgun (WGS) entry which is preliminary data.</text>
</comment>
<accession>A0A4Y3R6I5</accession>
<name>A0A4Y3R6I5_STRCI</name>
<feature type="region of interest" description="Disordered" evidence="1">
    <location>
        <begin position="1"/>
        <end position="23"/>
    </location>
</feature>
<evidence type="ECO:0000313" key="2">
    <source>
        <dbReference type="EMBL" id="GEB53315.1"/>
    </source>
</evidence>
<gene>
    <name evidence="2" type="ORF">SCA03_58660</name>
</gene>
<protein>
    <submittedName>
        <fullName evidence="2">Uncharacterized protein</fullName>
    </submittedName>
</protein>